<name>A0ABN1L418_9GAMM</name>
<sequence>MPHYKYLHRQTVIRDALWLSAINVLLFIIYAKYDFFEWVLDQVEQYEYLELDEILPLTASLTISLLIFTYRRMVELGKISQAFENLAKYDPLTNTLNRRAGYILLQQFNDSAINKNESYSLLQLDLDDFKRINDLYGSSIGDEVLINLANLIKQQVPSDAEIIHWHSDNFIIAMPSTKQAPFELANTLRYAIEEKLFAADKTTCSIGLTMWQSGTSLADMLLNVEDALLDAKAANKNTVKVA</sequence>
<evidence type="ECO:0000259" key="4">
    <source>
        <dbReference type="PROSITE" id="PS50887"/>
    </source>
</evidence>
<dbReference type="SMART" id="SM00267">
    <property type="entry name" value="GGDEF"/>
    <property type="match status" value="1"/>
</dbReference>
<dbReference type="EC" id="2.7.7.65" evidence="1"/>
<evidence type="ECO:0000256" key="1">
    <source>
        <dbReference type="ARBA" id="ARBA00012528"/>
    </source>
</evidence>
<organism evidence="5 6">
    <name type="scientific">Colwellia asteriadis</name>
    <dbReference type="NCBI Taxonomy" id="517723"/>
    <lineage>
        <taxon>Bacteria</taxon>
        <taxon>Pseudomonadati</taxon>
        <taxon>Pseudomonadota</taxon>
        <taxon>Gammaproteobacteria</taxon>
        <taxon>Alteromonadales</taxon>
        <taxon>Colwelliaceae</taxon>
        <taxon>Colwellia</taxon>
    </lineage>
</organism>
<dbReference type="EMBL" id="BAAAFA010000002">
    <property type="protein sequence ID" value="GAA0812861.1"/>
    <property type="molecule type" value="Genomic_DNA"/>
</dbReference>
<dbReference type="InterPro" id="IPR029787">
    <property type="entry name" value="Nucleotide_cyclase"/>
</dbReference>
<dbReference type="CDD" id="cd01949">
    <property type="entry name" value="GGDEF"/>
    <property type="match status" value="1"/>
</dbReference>
<dbReference type="PANTHER" id="PTHR45138:SF9">
    <property type="entry name" value="DIGUANYLATE CYCLASE DGCM-RELATED"/>
    <property type="match status" value="1"/>
</dbReference>
<feature type="domain" description="GGDEF" evidence="4">
    <location>
        <begin position="117"/>
        <end position="242"/>
    </location>
</feature>
<evidence type="ECO:0000313" key="5">
    <source>
        <dbReference type="EMBL" id="GAA0812861.1"/>
    </source>
</evidence>
<feature type="transmembrane region" description="Helical" evidence="3">
    <location>
        <begin position="53"/>
        <end position="70"/>
    </location>
</feature>
<dbReference type="RefSeq" id="WP_343815143.1">
    <property type="nucleotide sequence ID" value="NZ_BAAAFA010000002.1"/>
</dbReference>
<dbReference type="PANTHER" id="PTHR45138">
    <property type="entry name" value="REGULATORY COMPONENTS OF SENSORY TRANSDUCTION SYSTEM"/>
    <property type="match status" value="1"/>
</dbReference>
<feature type="transmembrane region" description="Helical" evidence="3">
    <location>
        <begin position="12"/>
        <end position="33"/>
    </location>
</feature>
<dbReference type="SUPFAM" id="SSF55073">
    <property type="entry name" value="Nucleotide cyclase"/>
    <property type="match status" value="1"/>
</dbReference>
<dbReference type="Pfam" id="PF00990">
    <property type="entry name" value="GGDEF"/>
    <property type="match status" value="1"/>
</dbReference>
<reference evidence="5 6" key="1">
    <citation type="journal article" date="2019" name="Int. J. Syst. Evol. Microbiol.">
        <title>The Global Catalogue of Microorganisms (GCM) 10K type strain sequencing project: providing services to taxonomists for standard genome sequencing and annotation.</title>
        <authorList>
            <consortium name="The Broad Institute Genomics Platform"/>
            <consortium name="The Broad Institute Genome Sequencing Center for Infectious Disease"/>
            <person name="Wu L."/>
            <person name="Ma J."/>
        </authorList>
    </citation>
    <scope>NUCLEOTIDE SEQUENCE [LARGE SCALE GENOMIC DNA]</scope>
    <source>
        <strain evidence="5 6">JCM 15608</strain>
    </source>
</reference>
<evidence type="ECO:0000256" key="2">
    <source>
        <dbReference type="ARBA" id="ARBA00034247"/>
    </source>
</evidence>
<dbReference type="InterPro" id="IPR050469">
    <property type="entry name" value="Diguanylate_Cyclase"/>
</dbReference>
<dbReference type="PROSITE" id="PS50887">
    <property type="entry name" value="GGDEF"/>
    <property type="match status" value="1"/>
</dbReference>
<dbReference type="NCBIfam" id="TIGR00254">
    <property type="entry name" value="GGDEF"/>
    <property type="match status" value="1"/>
</dbReference>
<comment type="caution">
    <text evidence="5">The sequence shown here is derived from an EMBL/GenBank/DDBJ whole genome shotgun (WGS) entry which is preliminary data.</text>
</comment>
<dbReference type="Proteomes" id="UP001500021">
    <property type="component" value="Unassembled WGS sequence"/>
</dbReference>
<keyword evidence="3" id="KW-0472">Membrane</keyword>
<dbReference type="InterPro" id="IPR043128">
    <property type="entry name" value="Rev_trsase/Diguanyl_cyclase"/>
</dbReference>
<keyword evidence="6" id="KW-1185">Reference proteome</keyword>
<dbReference type="InterPro" id="IPR000160">
    <property type="entry name" value="GGDEF_dom"/>
</dbReference>
<dbReference type="Gene3D" id="3.30.70.270">
    <property type="match status" value="1"/>
</dbReference>
<comment type="catalytic activity">
    <reaction evidence="2">
        <text>2 GTP = 3',3'-c-di-GMP + 2 diphosphate</text>
        <dbReference type="Rhea" id="RHEA:24898"/>
        <dbReference type="ChEBI" id="CHEBI:33019"/>
        <dbReference type="ChEBI" id="CHEBI:37565"/>
        <dbReference type="ChEBI" id="CHEBI:58805"/>
        <dbReference type="EC" id="2.7.7.65"/>
    </reaction>
</comment>
<accession>A0ABN1L418</accession>
<evidence type="ECO:0000313" key="6">
    <source>
        <dbReference type="Proteomes" id="UP001500021"/>
    </source>
</evidence>
<keyword evidence="3" id="KW-1133">Transmembrane helix</keyword>
<evidence type="ECO:0000256" key="3">
    <source>
        <dbReference type="SAM" id="Phobius"/>
    </source>
</evidence>
<keyword evidence="3" id="KW-0812">Transmembrane</keyword>
<gene>
    <name evidence="5" type="ORF">GCM10009111_07390</name>
</gene>
<proteinExistence type="predicted"/>
<protein>
    <recommendedName>
        <fullName evidence="1">diguanylate cyclase</fullName>
        <ecNumber evidence="1">2.7.7.65</ecNumber>
    </recommendedName>
</protein>